<gene>
    <name evidence="5" type="ordered locus">Namu_0514</name>
</gene>
<dbReference type="AlphaFoldDB" id="C8X764"/>
<evidence type="ECO:0000256" key="2">
    <source>
        <dbReference type="ARBA" id="ARBA00022448"/>
    </source>
</evidence>
<dbReference type="OrthoDB" id="9780991at2"/>
<sequence length="426" mass="44572" precursor="true">MFRKKAITAGLLAGLVVLSACGRSSDTAGAAGTSAPAASISAGPATGKLTMWAQGAEGQDLPALLDEFEAANPGVTVDVTAIPWDAAHNKYQTAIAGGQTPDIAQMGTTWMGDFADAFDPTPAELTDAGFFPGSVNSTEVDGTAVGVPWYVDTRVVFYRKDLAEKAGYTTFPTNYDDFKAMAKALQDKAGAQWGIQLLAGGTDSFQSTLPFGWSAGASLMDSGNDAWTLDSPQWVDALTYYQSFFTEGIANPAPNMGAGAAESAFVDGSAPMMISGPYEIGNLEKAGGADFTDKYAVATLPKDKSATSFVGGSNLVVFKDSPNRDAAWKLVQWLSQPEVQVKWYQATGDLPSVQSAWQEGVLADDPMLSVFGDQLKDTNSPPAVPTWTQVSAAADSQVEQIVKAGKDPAQALQELQSQAASIGIGR</sequence>
<dbReference type="InParanoid" id="C8X764"/>
<organism evidence="5 6">
    <name type="scientific">Nakamurella multipartita (strain ATCC 700099 / DSM 44233 / CIP 104796 / JCM 9543 / NBRC 105858 / Y-104)</name>
    <name type="common">Microsphaera multipartita</name>
    <dbReference type="NCBI Taxonomy" id="479431"/>
    <lineage>
        <taxon>Bacteria</taxon>
        <taxon>Bacillati</taxon>
        <taxon>Actinomycetota</taxon>
        <taxon>Actinomycetes</taxon>
        <taxon>Nakamurellales</taxon>
        <taxon>Nakamurellaceae</taxon>
        <taxon>Nakamurella</taxon>
    </lineage>
</organism>
<keyword evidence="2" id="KW-0813">Transport</keyword>
<evidence type="ECO:0000256" key="1">
    <source>
        <dbReference type="ARBA" id="ARBA00008520"/>
    </source>
</evidence>
<dbReference type="PANTHER" id="PTHR30061">
    <property type="entry name" value="MALTOSE-BINDING PERIPLASMIC PROTEIN"/>
    <property type="match status" value="1"/>
</dbReference>
<keyword evidence="6" id="KW-1185">Reference proteome</keyword>
<feature type="chain" id="PRO_5002992880" evidence="4">
    <location>
        <begin position="31"/>
        <end position="426"/>
    </location>
</feature>
<dbReference type="GO" id="GO:1901982">
    <property type="term" value="F:maltose binding"/>
    <property type="evidence" value="ECO:0007669"/>
    <property type="project" value="TreeGrafter"/>
</dbReference>
<dbReference type="CDD" id="cd14747">
    <property type="entry name" value="PBP2_MalE"/>
    <property type="match status" value="1"/>
</dbReference>
<dbReference type="STRING" id="479431.Namu_0514"/>
<dbReference type="PROSITE" id="PS51257">
    <property type="entry name" value="PROKAR_LIPOPROTEIN"/>
    <property type="match status" value="1"/>
</dbReference>
<protein>
    <submittedName>
        <fullName evidence="5">Extracellular solute-binding protein family 1</fullName>
    </submittedName>
</protein>
<dbReference type="HOGENOM" id="CLU_031285_10_1_11"/>
<keyword evidence="3 4" id="KW-0732">Signal</keyword>
<proteinExistence type="inferred from homology"/>
<dbReference type="eggNOG" id="COG2182">
    <property type="taxonomic scope" value="Bacteria"/>
</dbReference>
<dbReference type="KEGG" id="nml:Namu_0514"/>
<feature type="signal peptide" evidence="4">
    <location>
        <begin position="1"/>
        <end position="30"/>
    </location>
</feature>
<evidence type="ECO:0000256" key="4">
    <source>
        <dbReference type="SAM" id="SignalP"/>
    </source>
</evidence>
<dbReference type="PANTHER" id="PTHR30061:SF50">
    <property type="entry name" value="MALTOSE_MALTODEXTRIN-BINDING PERIPLASMIC PROTEIN"/>
    <property type="match status" value="1"/>
</dbReference>
<dbReference type="InterPro" id="IPR006059">
    <property type="entry name" value="SBP"/>
</dbReference>
<name>C8X764_NAKMY</name>
<evidence type="ECO:0000313" key="5">
    <source>
        <dbReference type="EMBL" id="ACV76933.1"/>
    </source>
</evidence>
<dbReference type="GO" id="GO:0015768">
    <property type="term" value="P:maltose transport"/>
    <property type="evidence" value="ECO:0007669"/>
    <property type="project" value="TreeGrafter"/>
</dbReference>
<evidence type="ECO:0000256" key="3">
    <source>
        <dbReference type="ARBA" id="ARBA00022729"/>
    </source>
</evidence>
<reference evidence="6" key="1">
    <citation type="submission" date="2009-09" db="EMBL/GenBank/DDBJ databases">
        <title>The complete genome of Nakamurella multipartita DSM 44233.</title>
        <authorList>
            <consortium name="US DOE Joint Genome Institute (JGI-PGF)"/>
            <person name="Lucas S."/>
            <person name="Copeland A."/>
            <person name="Lapidus A."/>
            <person name="Glavina del Rio T."/>
            <person name="Dalin E."/>
            <person name="Tice H."/>
            <person name="Bruce D."/>
            <person name="Goodwin L."/>
            <person name="Pitluck S."/>
            <person name="Kyrpides N."/>
            <person name="Mavromatis K."/>
            <person name="Ivanova N."/>
            <person name="Ovchinnikova G."/>
            <person name="Sims D."/>
            <person name="Meincke L."/>
            <person name="Brettin T."/>
            <person name="Detter J.C."/>
            <person name="Han C."/>
            <person name="Larimer F."/>
            <person name="Land M."/>
            <person name="Hauser L."/>
            <person name="Markowitz V."/>
            <person name="Cheng J.-F."/>
            <person name="Hugenholtz P."/>
            <person name="Woyke T."/>
            <person name="Wu D."/>
            <person name="Klenk H.-P."/>
            <person name="Eisen J.A."/>
        </authorList>
    </citation>
    <scope>NUCLEOTIDE SEQUENCE [LARGE SCALE GENOMIC DNA]</scope>
    <source>
        <strain evidence="6">ATCC 700099 / DSM 44233 / CIP 104796 / JCM 9543 / NBRC 105858 / Y-104</strain>
    </source>
</reference>
<dbReference type="Pfam" id="PF01547">
    <property type="entry name" value="SBP_bac_1"/>
    <property type="match status" value="1"/>
</dbReference>
<comment type="similarity">
    <text evidence="1">Belongs to the bacterial solute-binding protein 1 family.</text>
</comment>
<accession>C8X764</accession>
<dbReference type="GO" id="GO:0055052">
    <property type="term" value="C:ATP-binding cassette (ABC) transporter complex, substrate-binding subunit-containing"/>
    <property type="evidence" value="ECO:0007669"/>
    <property type="project" value="TreeGrafter"/>
</dbReference>
<dbReference type="EMBL" id="CP001737">
    <property type="protein sequence ID" value="ACV76933.1"/>
    <property type="molecule type" value="Genomic_DNA"/>
</dbReference>
<reference evidence="5 6" key="2">
    <citation type="journal article" date="2010" name="Stand. Genomic Sci.">
        <title>Complete genome sequence of Nakamurella multipartita type strain (Y-104).</title>
        <authorList>
            <person name="Tice H."/>
            <person name="Mayilraj S."/>
            <person name="Sims D."/>
            <person name="Lapidus A."/>
            <person name="Nolan M."/>
            <person name="Lucas S."/>
            <person name="Glavina Del Rio T."/>
            <person name="Copeland A."/>
            <person name="Cheng J.F."/>
            <person name="Meincke L."/>
            <person name="Bruce D."/>
            <person name="Goodwin L."/>
            <person name="Pitluck S."/>
            <person name="Ivanova N."/>
            <person name="Mavromatis K."/>
            <person name="Ovchinnikova G."/>
            <person name="Pati A."/>
            <person name="Chen A."/>
            <person name="Palaniappan K."/>
            <person name="Land M."/>
            <person name="Hauser L."/>
            <person name="Chang Y.J."/>
            <person name="Jeffries C.D."/>
            <person name="Detter J.C."/>
            <person name="Brettin T."/>
            <person name="Rohde M."/>
            <person name="Goker M."/>
            <person name="Bristow J."/>
            <person name="Eisen J.A."/>
            <person name="Markowitz V."/>
            <person name="Hugenholtz P."/>
            <person name="Kyrpides N.C."/>
            <person name="Klenk H.P."/>
            <person name="Chen F."/>
        </authorList>
    </citation>
    <scope>NUCLEOTIDE SEQUENCE [LARGE SCALE GENOMIC DNA]</scope>
    <source>
        <strain evidence="6">ATCC 700099 / DSM 44233 / CIP 104796 / JCM 9543 / NBRC 105858 / Y-104</strain>
    </source>
</reference>
<dbReference type="RefSeq" id="WP_015745851.1">
    <property type="nucleotide sequence ID" value="NC_013235.1"/>
</dbReference>
<dbReference type="SUPFAM" id="SSF53850">
    <property type="entry name" value="Periplasmic binding protein-like II"/>
    <property type="match status" value="1"/>
</dbReference>
<dbReference type="Proteomes" id="UP000002218">
    <property type="component" value="Chromosome"/>
</dbReference>
<dbReference type="GO" id="GO:0042956">
    <property type="term" value="P:maltodextrin transmembrane transport"/>
    <property type="evidence" value="ECO:0007669"/>
    <property type="project" value="TreeGrafter"/>
</dbReference>
<evidence type="ECO:0000313" key="6">
    <source>
        <dbReference type="Proteomes" id="UP000002218"/>
    </source>
</evidence>
<dbReference type="Gene3D" id="3.40.190.10">
    <property type="entry name" value="Periplasmic binding protein-like II"/>
    <property type="match status" value="2"/>
</dbReference>
<dbReference type="FunCoup" id="C8X764">
    <property type="interactions" value="28"/>
</dbReference>